<evidence type="ECO:0000256" key="1">
    <source>
        <dbReference type="SAM" id="Phobius"/>
    </source>
</evidence>
<keyword evidence="1" id="KW-0472">Membrane</keyword>
<protein>
    <submittedName>
        <fullName evidence="2">Uncharacterized protein</fullName>
    </submittedName>
</protein>
<dbReference type="AlphaFoldDB" id="A0A381QCW4"/>
<reference evidence="2" key="1">
    <citation type="submission" date="2018-05" db="EMBL/GenBank/DDBJ databases">
        <authorList>
            <person name="Lanie J.A."/>
            <person name="Ng W.-L."/>
            <person name="Kazmierczak K.M."/>
            <person name="Andrzejewski T.M."/>
            <person name="Davidsen T.M."/>
            <person name="Wayne K.J."/>
            <person name="Tettelin H."/>
            <person name="Glass J.I."/>
            <person name="Rusch D."/>
            <person name="Podicherti R."/>
            <person name="Tsui H.-C.T."/>
            <person name="Winkler M.E."/>
        </authorList>
    </citation>
    <scope>NUCLEOTIDE SEQUENCE</scope>
</reference>
<keyword evidence="1" id="KW-0812">Transmembrane</keyword>
<dbReference type="EMBL" id="UINC01001293">
    <property type="protein sequence ID" value="SUZ76828.1"/>
    <property type="molecule type" value="Genomic_DNA"/>
</dbReference>
<evidence type="ECO:0000313" key="2">
    <source>
        <dbReference type="EMBL" id="SUZ76828.1"/>
    </source>
</evidence>
<sequence>MLYSGTLIRPIDWFDFLMHGAPWLLLILKIIFTVTENKVSLNR</sequence>
<accession>A0A381QCW4</accession>
<proteinExistence type="predicted"/>
<gene>
    <name evidence="2" type="ORF">METZ01_LOCUS29682</name>
</gene>
<organism evidence="2">
    <name type="scientific">marine metagenome</name>
    <dbReference type="NCBI Taxonomy" id="408172"/>
    <lineage>
        <taxon>unclassified sequences</taxon>
        <taxon>metagenomes</taxon>
        <taxon>ecological metagenomes</taxon>
    </lineage>
</organism>
<feature type="transmembrane region" description="Helical" evidence="1">
    <location>
        <begin position="16"/>
        <end position="35"/>
    </location>
</feature>
<keyword evidence="1" id="KW-1133">Transmembrane helix</keyword>
<name>A0A381QCW4_9ZZZZ</name>